<reference evidence="2" key="1">
    <citation type="submission" date="2020-05" db="EMBL/GenBank/DDBJ databases">
        <authorList>
            <person name="Chiriac C."/>
            <person name="Salcher M."/>
            <person name="Ghai R."/>
            <person name="Kavagutti S V."/>
        </authorList>
    </citation>
    <scope>NUCLEOTIDE SEQUENCE</scope>
</reference>
<evidence type="ECO:0000256" key="1">
    <source>
        <dbReference type="SAM" id="MobiDB-lite"/>
    </source>
</evidence>
<evidence type="ECO:0000313" key="2">
    <source>
        <dbReference type="EMBL" id="CAB4541038.1"/>
    </source>
</evidence>
<proteinExistence type="predicted"/>
<sequence length="223" mass="23927">MDDSGSLTSRNVVGDQDLPRVVHAFGVCVVVPQARVGDSGEVGSDKSGGHGLVCRCSIVVAQFRSVCADGVRGQEEFFAVGGCAVRSGGNHGIPNGRTNRERRVGRQGPRGGCPGKSRNPDETEGFSLRPGQREGDSDGLVLTRFVDIIVHPQFVVGQWGLVTPAIRQDAVSLVCQTFVVQLLERPNHTLHKRDVESLVVVFEVDPARLTSDVLFPLLGVLQH</sequence>
<accession>A0A6J6BSA7</accession>
<dbReference type="EMBL" id="CAEZSG010000110">
    <property type="protein sequence ID" value="CAB4541038.1"/>
    <property type="molecule type" value="Genomic_DNA"/>
</dbReference>
<feature type="region of interest" description="Disordered" evidence="1">
    <location>
        <begin position="89"/>
        <end position="135"/>
    </location>
</feature>
<protein>
    <submittedName>
        <fullName evidence="2">Unannotated protein</fullName>
    </submittedName>
</protein>
<dbReference type="AlphaFoldDB" id="A0A6J6BSA7"/>
<organism evidence="2">
    <name type="scientific">freshwater metagenome</name>
    <dbReference type="NCBI Taxonomy" id="449393"/>
    <lineage>
        <taxon>unclassified sequences</taxon>
        <taxon>metagenomes</taxon>
        <taxon>ecological metagenomes</taxon>
    </lineage>
</organism>
<gene>
    <name evidence="2" type="ORF">UFOPK1413_00733</name>
</gene>
<name>A0A6J6BSA7_9ZZZZ</name>